<feature type="compositionally biased region" description="Polar residues" evidence="1">
    <location>
        <begin position="132"/>
        <end position="166"/>
    </location>
</feature>
<feature type="compositionally biased region" description="Basic and acidic residues" evidence="1">
    <location>
        <begin position="424"/>
        <end position="439"/>
    </location>
</feature>
<dbReference type="AlphaFoldDB" id="A0AAU8M0S4"/>
<dbReference type="EMBL" id="CP159373">
    <property type="protein sequence ID" value="XCN75120.1"/>
    <property type="molecule type" value="Genomic_DNA"/>
</dbReference>
<gene>
    <name evidence="2" type="ORF">Q3M24_10420</name>
</gene>
<dbReference type="Gene3D" id="1.25.40.10">
    <property type="entry name" value="Tetratricopeptide repeat domain"/>
    <property type="match status" value="1"/>
</dbReference>
<sequence>MSPAEQLAYSRQVLQPIRATVRGRVSFYGQQVKSWQELEQAKFQYRTPEQARKLLSCQSKVSALHDAYTELQIQLFNDRPQADSREKFVVLLQHLQNRDFAYLEGECPNLFKQLSRPPRQIVTPNIFSSPMTFPGSVPSQAAQPDFSQSPQSNTTYEQVPNSTNVNLLPPAEPPQNYEERYQQAQSLLKQGREQEARSMLSDLLASVRQTGNKTLQIKILKKISEVEFALRNYLPARILYEELQQLNAPFDQQHLAALQSVDSQREKVDAYAALLLSSLTSNPEQDGFTVVQQAQSFIQSYPGSTLRSNAENLAGKAEREAEQWFRGLLRNFDQLVANDQRKDALALLDKVPLDILPLDKQDVIQKKKNSLLVEVPVPVQTERPVSPAAVVETARPEIRENSPQKSQGQAGAASTEKASQPEETVTKEEKVRSEKKEKISPPPRQTANTALQEKWDKAEAAFLAAEYDKAIALFTDLQDTSWGAKARKKVEKASKAAGEEARKKAATFFLRAKNATDSKVKKQHLLTSKTLLEDILQKYPYAGLDNTVKRNLSSVDKELAALDPTTLN</sequence>
<accession>A0AAU8M0S4</accession>
<reference evidence="2" key="2">
    <citation type="submission" date="2024-06" db="EMBL/GenBank/DDBJ databases">
        <authorList>
            <person name="Plum-Jensen L.E."/>
            <person name="Schramm A."/>
            <person name="Marshall I.P.G."/>
        </authorList>
    </citation>
    <scope>NUCLEOTIDE SEQUENCE</scope>
    <source>
        <strain evidence="2">Rat1</strain>
    </source>
</reference>
<protein>
    <submittedName>
        <fullName evidence="2">Uncharacterized protein</fullName>
    </submittedName>
</protein>
<name>A0AAU8M0S4_9BACT</name>
<proteinExistence type="predicted"/>
<organism evidence="2">
    <name type="scientific">Candidatus Electrothrix aestuarii</name>
    <dbReference type="NCBI Taxonomy" id="3062594"/>
    <lineage>
        <taxon>Bacteria</taxon>
        <taxon>Pseudomonadati</taxon>
        <taxon>Thermodesulfobacteriota</taxon>
        <taxon>Desulfobulbia</taxon>
        <taxon>Desulfobulbales</taxon>
        <taxon>Desulfobulbaceae</taxon>
        <taxon>Candidatus Electrothrix</taxon>
    </lineage>
</organism>
<dbReference type="InterPro" id="IPR011990">
    <property type="entry name" value="TPR-like_helical_dom_sf"/>
</dbReference>
<feature type="region of interest" description="Disordered" evidence="1">
    <location>
        <begin position="132"/>
        <end position="177"/>
    </location>
</feature>
<dbReference type="KEGG" id="eaj:Q3M24_10420"/>
<evidence type="ECO:0000256" key="1">
    <source>
        <dbReference type="SAM" id="MobiDB-lite"/>
    </source>
</evidence>
<reference evidence="2" key="1">
    <citation type="journal article" date="2024" name="Syst. Appl. Microbiol.">
        <title>First single-strain enrichments of Electrothrix cable bacteria, description of E. aestuarii sp. nov. and E. rattekaaiensis sp. nov., and proposal of a cable bacteria taxonomy following the rules of the SeqCode.</title>
        <authorList>
            <person name="Plum-Jensen L.E."/>
            <person name="Schramm A."/>
            <person name="Marshall I.P.G."/>
        </authorList>
    </citation>
    <scope>NUCLEOTIDE SEQUENCE</scope>
    <source>
        <strain evidence="2">Rat1</strain>
    </source>
</reference>
<evidence type="ECO:0000313" key="2">
    <source>
        <dbReference type="EMBL" id="XCN75120.1"/>
    </source>
</evidence>
<feature type="region of interest" description="Disordered" evidence="1">
    <location>
        <begin position="384"/>
        <end position="450"/>
    </location>
</feature>